<dbReference type="PANTHER" id="PTHR10961:SF26">
    <property type="entry name" value="L-SACCHAROPINE OXIDASE"/>
    <property type="match status" value="1"/>
</dbReference>
<dbReference type="Proteomes" id="UP001164286">
    <property type="component" value="Unassembled WGS sequence"/>
</dbReference>
<comment type="cofactor">
    <cofactor evidence="1">
        <name>FAD</name>
        <dbReference type="ChEBI" id="CHEBI:57692"/>
    </cofactor>
</comment>
<comment type="caution">
    <text evidence="8">The sequence shown here is derived from an EMBL/GenBank/DDBJ whole genome shotgun (WGS) entry which is preliminary data.</text>
</comment>
<evidence type="ECO:0000256" key="4">
    <source>
        <dbReference type="ARBA" id="ARBA00022827"/>
    </source>
</evidence>
<sequence>MPSRNDSKIIIVGGGGTIGCSTALHLVRSGYTPSNITLLDTYPIPSAQSAGNDLNKIMGIGLHNPVDLRMSLEAREMWREDELFRPFFHNTGRLDCASSVEGVKGLREEYEEMRSGGSGLENTTEWLDDEKAILAKMPLLERRNIEGWKAIWSEDGGWLAAGYAINAVGEYLKAQGVNFASGEAGSFVKPLFDADGTTCIGCETQDGSQYFADQVVLAAGAWSPTLVDLEGQCCSKAWVYAHMQLTPEEAAEYKGVPVVYHEDFGFFFEPDEFGVIKVCDEFPGFTRFKPHTPYPLTSPTRMSVPRSHAKHPTDTIPSASDASIDLAIRTFLPRFVDKPLFNKRLCWCTDTADAALLCCEYPGWKGFYVATGDSGHSFKLLPSIGKHVVAMLEGSLDAELAHAWRWRPGGDALKSKRAAPAKDLSHMPGWRHDATVG</sequence>
<dbReference type="InterPro" id="IPR045170">
    <property type="entry name" value="MTOX"/>
</dbReference>
<evidence type="ECO:0000256" key="5">
    <source>
        <dbReference type="ARBA" id="ARBA00023002"/>
    </source>
</evidence>
<evidence type="ECO:0000256" key="3">
    <source>
        <dbReference type="ARBA" id="ARBA00022630"/>
    </source>
</evidence>
<proteinExistence type="inferred from homology"/>
<protein>
    <submittedName>
        <fullName evidence="8">Fructosyl peptide oxidase</fullName>
    </submittedName>
</protein>
<reference evidence="8" key="1">
    <citation type="journal article" date="2022" name="G3 (Bethesda)">
        <title>High quality genome of the basidiomycete yeast Dioszegia hungarica PDD-24b-2 isolated from cloud water.</title>
        <authorList>
            <person name="Jarrige D."/>
            <person name="Haridas S."/>
            <person name="Bleykasten-Grosshans C."/>
            <person name="Joly M."/>
            <person name="Nadalig T."/>
            <person name="Sancelme M."/>
            <person name="Vuilleumier S."/>
            <person name="Grigoriev I.V."/>
            <person name="Amato P."/>
            <person name="Bringel F."/>
        </authorList>
    </citation>
    <scope>NUCLEOTIDE SEQUENCE</scope>
    <source>
        <strain evidence="8">PDD-24b-2</strain>
    </source>
</reference>
<dbReference type="Pfam" id="PF01266">
    <property type="entry name" value="DAO"/>
    <property type="match status" value="1"/>
</dbReference>
<evidence type="ECO:0000313" key="9">
    <source>
        <dbReference type="Proteomes" id="UP001164286"/>
    </source>
</evidence>
<dbReference type="GO" id="GO:0050660">
    <property type="term" value="F:flavin adenine dinucleotide binding"/>
    <property type="evidence" value="ECO:0007669"/>
    <property type="project" value="InterPro"/>
</dbReference>
<evidence type="ECO:0000256" key="1">
    <source>
        <dbReference type="ARBA" id="ARBA00001974"/>
    </source>
</evidence>
<dbReference type="InterPro" id="IPR006076">
    <property type="entry name" value="FAD-dep_OxRdtase"/>
</dbReference>
<dbReference type="GO" id="GO:0051698">
    <property type="term" value="F:saccharopine oxidase activity"/>
    <property type="evidence" value="ECO:0007669"/>
    <property type="project" value="TreeGrafter"/>
</dbReference>
<keyword evidence="4" id="KW-0274">FAD</keyword>
<gene>
    <name evidence="8" type="ORF">MKK02DRAFT_16617</name>
</gene>
<dbReference type="RefSeq" id="XP_052944408.1">
    <property type="nucleotide sequence ID" value="XM_053085658.1"/>
</dbReference>
<keyword evidence="3" id="KW-0285">Flavoprotein</keyword>
<feature type="region of interest" description="Disordered" evidence="6">
    <location>
        <begin position="417"/>
        <end position="437"/>
    </location>
</feature>
<name>A0AA38H8B5_9TREE</name>
<keyword evidence="9" id="KW-1185">Reference proteome</keyword>
<evidence type="ECO:0000256" key="6">
    <source>
        <dbReference type="SAM" id="MobiDB-lite"/>
    </source>
</evidence>
<evidence type="ECO:0000313" key="8">
    <source>
        <dbReference type="EMBL" id="KAI9634631.1"/>
    </source>
</evidence>
<dbReference type="Gene3D" id="3.50.50.60">
    <property type="entry name" value="FAD/NAD(P)-binding domain"/>
    <property type="match status" value="1"/>
</dbReference>
<comment type="similarity">
    <text evidence="2">Belongs to the MSOX/MTOX family.</text>
</comment>
<accession>A0AA38H8B5</accession>
<feature type="domain" description="FAD dependent oxidoreductase" evidence="7">
    <location>
        <begin position="9"/>
        <end position="390"/>
    </location>
</feature>
<dbReference type="GeneID" id="77724859"/>
<dbReference type="GO" id="GO:0008115">
    <property type="term" value="F:sarcosine oxidase activity"/>
    <property type="evidence" value="ECO:0007669"/>
    <property type="project" value="TreeGrafter"/>
</dbReference>
<dbReference type="InterPro" id="IPR036188">
    <property type="entry name" value="FAD/NAD-bd_sf"/>
</dbReference>
<dbReference type="PROSITE" id="PS51257">
    <property type="entry name" value="PROKAR_LIPOPROTEIN"/>
    <property type="match status" value="1"/>
</dbReference>
<dbReference type="Gene3D" id="3.30.9.10">
    <property type="entry name" value="D-Amino Acid Oxidase, subunit A, domain 2"/>
    <property type="match status" value="1"/>
</dbReference>
<evidence type="ECO:0000259" key="7">
    <source>
        <dbReference type="Pfam" id="PF01266"/>
    </source>
</evidence>
<dbReference type="EMBL" id="JAKWFO010000006">
    <property type="protein sequence ID" value="KAI9634631.1"/>
    <property type="molecule type" value="Genomic_DNA"/>
</dbReference>
<dbReference type="AlphaFoldDB" id="A0AA38H8B5"/>
<dbReference type="SUPFAM" id="SSF51905">
    <property type="entry name" value="FAD/NAD(P)-binding domain"/>
    <property type="match status" value="1"/>
</dbReference>
<dbReference type="PANTHER" id="PTHR10961">
    <property type="entry name" value="PEROXISOMAL SARCOSINE OXIDASE"/>
    <property type="match status" value="1"/>
</dbReference>
<organism evidence="8 9">
    <name type="scientific">Dioszegia hungarica</name>
    <dbReference type="NCBI Taxonomy" id="4972"/>
    <lineage>
        <taxon>Eukaryota</taxon>
        <taxon>Fungi</taxon>
        <taxon>Dikarya</taxon>
        <taxon>Basidiomycota</taxon>
        <taxon>Agaricomycotina</taxon>
        <taxon>Tremellomycetes</taxon>
        <taxon>Tremellales</taxon>
        <taxon>Bulleribasidiaceae</taxon>
        <taxon>Dioszegia</taxon>
    </lineage>
</organism>
<evidence type="ECO:0000256" key="2">
    <source>
        <dbReference type="ARBA" id="ARBA00010989"/>
    </source>
</evidence>
<keyword evidence="5" id="KW-0560">Oxidoreductase</keyword>